<keyword evidence="3" id="KW-1185">Reference proteome</keyword>
<evidence type="ECO:0000256" key="1">
    <source>
        <dbReference type="SAM" id="Phobius"/>
    </source>
</evidence>
<gene>
    <name evidence="2" type="ORF">SacglDRAFT_02762</name>
</gene>
<dbReference type="RefSeq" id="WP_005465314.1">
    <property type="nucleotide sequence ID" value="NZ_CM001484.1"/>
</dbReference>
<dbReference type="STRING" id="928724.SacglDRAFT_02762"/>
<feature type="transmembrane region" description="Helical" evidence="1">
    <location>
        <begin position="136"/>
        <end position="157"/>
    </location>
</feature>
<dbReference type="Proteomes" id="UP000005087">
    <property type="component" value="Chromosome"/>
</dbReference>
<evidence type="ECO:0000313" key="3">
    <source>
        <dbReference type="Proteomes" id="UP000005087"/>
    </source>
</evidence>
<evidence type="ECO:0008006" key="4">
    <source>
        <dbReference type="Google" id="ProtNLM"/>
    </source>
</evidence>
<sequence length="198" mass="20585">MGVPTAAAWAVTAVFALLVQPCVSRLVRLDYTGLGPGVRQADVAGLLMALAMVAMVSPVGFPVPVAGWQALFVLSACWFFAAGLRERSTRGVCRRCDFHHAVSAAAMVYMFAAMPHGDAGHSVWPVMVGEDVTGTFALPAVAFACVLYFAVDTAVSVRHVARTRRGAASPPEGAVSRSVCRTVMSAGMAGLFAVGLVG</sequence>
<keyword evidence="1" id="KW-0812">Transmembrane</keyword>
<dbReference type="EMBL" id="CM001484">
    <property type="protein sequence ID" value="EIE99647.1"/>
    <property type="molecule type" value="Genomic_DNA"/>
</dbReference>
<keyword evidence="1" id="KW-1133">Transmembrane helix</keyword>
<feature type="transmembrane region" description="Helical" evidence="1">
    <location>
        <begin position="96"/>
        <end position="116"/>
    </location>
</feature>
<feature type="transmembrane region" description="Helical" evidence="1">
    <location>
        <begin position="43"/>
        <end position="61"/>
    </location>
</feature>
<reference evidence="2 3" key="1">
    <citation type="submission" date="2011-09" db="EMBL/GenBank/DDBJ databases">
        <authorList>
            <consortium name="US DOE Joint Genome Institute (JGI-PGF)"/>
            <person name="Lucas S."/>
            <person name="Han J."/>
            <person name="Lapidus A."/>
            <person name="Cheng J.-F."/>
            <person name="Goodwin L."/>
            <person name="Pitluck S."/>
            <person name="Peters L."/>
            <person name="Land M.L."/>
            <person name="Hauser L."/>
            <person name="Brambilla E."/>
            <person name="Klenk H.-P."/>
            <person name="Woyke T.J."/>
        </authorList>
    </citation>
    <scope>NUCLEOTIDE SEQUENCE [LARGE SCALE GENOMIC DNA]</scope>
    <source>
        <strain evidence="2 3">K62</strain>
    </source>
</reference>
<dbReference type="eggNOG" id="ENOG5033TX5">
    <property type="taxonomic scope" value="Bacteria"/>
</dbReference>
<organism evidence="2 3">
    <name type="scientific">Saccharomonospora glauca K62</name>
    <dbReference type="NCBI Taxonomy" id="928724"/>
    <lineage>
        <taxon>Bacteria</taxon>
        <taxon>Bacillati</taxon>
        <taxon>Actinomycetota</taxon>
        <taxon>Actinomycetes</taxon>
        <taxon>Pseudonocardiales</taxon>
        <taxon>Pseudonocardiaceae</taxon>
        <taxon>Saccharomonospora</taxon>
    </lineage>
</organism>
<dbReference type="OrthoDB" id="3635896at2"/>
<feature type="transmembrane region" description="Helical" evidence="1">
    <location>
        <begin position="67"/>
        <end position="84"/>
    </location>
</feature>
<name>I1D3X3_9PSEU</name>
<dbReference type="HOGENOM" id="CLU_1431829_0_0_11"/>
<evidence type="ECO:0000313" key="2">
    <source>
        <dbReference type="EMBL" id="EIE99647.1"/>
    </source>
</evidence>
<dbReference type="Pfam" id="PF17197">
    <property type="entry name" value="DUF5134"/>
    <property type="match status" value="1"/>
</dbReference>
<accession>I1D3X3</accession>
<protein>
    <recommendedName>
        <fullName evidence="4">DUF5134 domain-containing protein</fullName>
    </recommendedName>
</protein>
<dbReference type="InterPro" id="IPR033458">
    <property type="entry name" value="DUF5134"/>
</dbReference>
<reference evidence="3" key="2">
    <citation type="submission" date="2012-01" db="EMBL/GenBank/DDBJ databases">
        <title>Noncontiguous Finished sequence of chromosome of Saccharomonospora glauca K62.</title>
        <authorList>
            <consortium name="US DOE Joint Genome Institute"/>
            <person name="Lucas S."/>
            <person name="Han J."/>
            <person name="Lapidus A."/>
            <person name="Cheng J.-F."/>
            <person name="Goodwin L."/>
            <person name="Pitluck S."/>
            <person name="Peters L."/>
            <person name="Mikhailova N."/>
            <person name="Held B."/>
            <person name="Detter J.C."/>
            <person name="Han C."/>
            <person name="Tapia R."/>
            <person name="Land M."/>
            <person name="Hauser L."/>
            <person name="Kyrpides N."/>
            <person name="Ivanova N."/>
            <person name="Pagani I."/>
            <person name="Brambilla E.-M."/>
            <person name="Klenk H.-P."/>
            <person name="Woyke T."/>
        </authorList>
    </citation>
    <scope>NUCLEOTIDE SEQUENCE [LARGE SCALE GENOMIC DNA]</scope>
    <source>
        <strain evidence="3">K62</strain>
    </source>
</reference>
<dbReference type="AlphaFoldDB" id="I1D3X3"/>
<proteinExistence type="predicted"/>
<keyword evidence="1" id="KW-0472">Membrane</keyword>
<feature type="transmembrane region" description="Helical" evidence="1">
    <location>
        <begin position="6"/>
        <end position="23"/>
    </location>
</feature>